<feature type="region of interest" description="Disordered" evidence="1">
    <location>
        <begin position="259"/>
        <end position="285"/>
    </location>
</feature>
<dbReference type="InterPro" id="IPR000160">
    <property type="entry name" value="GGDEF_dom"/>
</dbReference>
<keyword evidence="5" id="KW-1185">Reference proteome</keyword>
<proteinExistence type="predicted"/>
<dbReference type="InterPro" id="IPR029787">
    <property type="entry name" value="Nucleotide_cyclase"/>
</dbReference>
<dbReference type="AlphaFoldDB" id="A0A517ZCE7"/>
<accession>A0A517ZCE7</accession>
<dbReference type="Gene3D" id="3.30.70.270">
    <property type="match status" value="1"/>
</dbReference>
<keyword evidence="2" id="KW-1133">Transmembrane helix</keyword>
<evidence type="ECO:0000256" key="2">
    <source>
        <dbReference type="SAM" id="Phobius"/>
    </source>
</evidence>
<feature type="transmembrane region" description="Helical" evidence="2">
    <location>
        <begin position="7"/>
        <end position="24"/>
    </location>
</feature>
<organism evidence="4 5">
    <name type="scientific">Maioricimonas rarisocia</name>
    <dbReference type="NCBI Taxonomy" id="2528026"/>
    <lineage>
        <taxon>Bacteria</taxon>
        <taxon>Pseudomonadati</taxon>
        <taxon>Planctomycetota</taxon>
        <taxon>Planctomycetia</taxon>
        <taxon>Planctomycetales</taxon>
        <taxon>Planctomycetaceae</taxon>
        <taxon>Maioricimonas</taxon>
    </lineage>
</organism>
<dbReference type="Proteomes" id="UP000320496">
    <property type="component" value="Chromosome"/>
</dbReference>
<keyword evidence="2" id="KW-0812">Transmembrane</keyword>
<sequence length="285" mass="32000">MQHYRLWVAGMVNWLFLLFNIERIHEPLDLASFVYVLVTIGSVCLLVFRRLRDIPLAWTLLGTLLVYVLFKAALGYHVSPQAWPIMTVEAIAICITLFLATMIGRTADAFTESAAELVQIIRGREVPQLSDVEAEMQREIRRARRHERPLAMVTIQPQDASMTESLGRFVRELEDELARRYAMSGLAELLLNETKSNDIVAWDGKQFLLLLPETQSDQAAQMLERIRQRIATSLGLQVDTGLSAFPGEEITFNGLLERASDSTSSEPVRDSDAPSDLPLTAGART</sequence>
<feature type="transmembrane region" description="Helical" evidence="2">
    <location>
        <begin position="55"/>
        <end position="76"/>
    </location>
</feature>
<name>A0A517ZCE7_9PLAN</name>
<dbReference type="EMBL" id="CP036275">
    <property type="protein sequence ID" value="QDU40127.1"/>
    <property type="molecule type" value="Genomic_DNA"/>
</dbReference>
<dbReference type="PROSITE" id="PS50887">
    <property type="entry name" value="GGDEF"/>
    <property type="match status" value="1"/>
</dbReference>
<evidence type="ECO:0000313" key="5">
    <source>
        <dbReference type="Proteomes" id="UP000320496"/>
    </source>
</evidence>
<gene>
    <name evidence="4" type="ORF">Mal4_44820</name>
</gene>
<evidence type="ECO:0000259" key="3">
    <source>
        <dbReference type="PROSITE" id="PS50887"/>
    </source>
</evidence>
<dbReference type="KEGG" id="mri:Mal4_44820"/>
<dbReference type="InterPro" id="IPR043128">
    <property type="entry name" value="Rev_trsase/Diguanyl_cyclase"/>
</dbReference>
<protein>
    <recommendedName>
        <fullName evidence="3">GGDEF domain-containing protein</fullName>
    </recommendedName>
</protein>
<dbReference type="OrthoDB" id="284664at2"/>
<dbReference type="SUPFAM" id="SSF55073">
    <property type="entry name" value="Nucleotide cyclase"/>
    <property type="match status" value="1"/>
</dbReference>
<feature type="transmembrane region" description="Helical" evidence="2">
    <location>
        <begin position="82"/>
        <end position="103"/>
    </location>
</feature>
<feature type="domain" description="GGDEF" evidence="3">
    <location>
        <begin position="148"/>
        <end position="277"/>
    </location>
</feature>
<feature type="transmembrane region" description="Helical" evidence="2">
    <location>
        <begin position="30"/>
        <end position="48"/>
    </location>
</feature>
<dbReference type="RefSeq" id="WP_145371245.1">
    <property type="nucleotide sequence ID" value="NZ_CP036275.1"/>
</dbReference>
<reference evidence="4 5" key="1">
    <citation type="submission" date="2019-02" db="EMBL/GenBank/DDBJ databases">
        <title>Deep-cultivation of Planctomycetes and their phenomic and genomic characterization uncovers novel biology.</title>
        <authorList>
            <person name="Wiegand S."/>
            <person name="Jogler M."/>
            <person name="Boedeker C."/>
            <person name="Pinto D."/>
            <person name="Vollmers J."/>
            <person name="Rivas-Marin E."/>
            <person name="Kohn T."/>
            <person name="Peeters S.H."/>
            <person name="Heuer A."/>
            <person name="Rast P."/>
            <person name="Oberbeckmann S."/>
            <person name="Bunk B."/>
            <person name="Jeske O."/>
            <person name="Meyerdierks A."/>
            <person name="Storesund J.E."/>
            <person name="Kallscheuer N."/>
            <person name="Luecker S."/>
            <person name="Lage O.M."/>
            <person name="Pohl T."/>
            <person name="Merkel B.J."/>
            <person name="Hornburger P."/>
            <person name="Mueller R.-W."/>
            <person name="Bruemmer F."/>
            <person name="Labrenz M."/>
            <person name="Spormann A.M."/>
            <person name="Op den Camp H."/>
            <person name="Overmann J."/>
            <person name="Amann R."/>
            <person name="Jetten M.S.M."/>
            <person name="Mascher T."/>
            <person name="Medema M.H."/>
            <person name="Devos D.P."/>
            <person name="Kaster A.-K."/>
            <person name="Ovreas L."/>
            <person name="Rohde M."/>
            <person name="Galperin M.Y."/>
            <person name="Jogler C."/>
        </authorList>
    </citation>
    <scope>NUCLEOTIDE SEQUENCE [LARGE SCALE GENOMIC DNA]</scope>
    <source>
        <strain evidence="4 5">Mal4</strain>
    </source>
</reference>
<keyword evidence="2" id="KW-0472">Membrane</keyword>
<evidence type="ECO:0000256" key="1">
    <source>
        <dbReference type="SAM" id="MobiDB-lite"/>
    </source>
</evidence>
<evidence type="ECO:0000313" key="4">
    <source>
        <dbReference type="EMBL" id="QDU40127.1"/>
    </source>
</evidence>